<dbReference type="EMBL" id="CP157974">
    <property type="protein sequence ID" value="XBT81748.1"/>
    <property type="molecule type" value="Genomic_DNA"/>
</dbReference>
<organism evidence="2">
    <name type="scientific">Micromonospora sp. HUAS YX12</name>
    <dbReference type="NCBI Taxonomy" id="3156396"/>
    <lineage>
        <taxon>Bacteria</taxon>
        <taxon>Bacillati</taxon>
        <taxon>Actinomycetota</taxon>
        <taxon>Actinomycetes</taxon>
        <taxon>Micromonosporales</taxon>
        <taxon>Micromonosporaceae</taxon>
        <taxon>Micromonospora</taxon>
    </lineage>
</organism>
<accession>A0AAU7QZQ6</accession>
<evidence type="ECO:0000259" key="1">
    <source>
        <dbReference type="Pfam" id="PF08241"/>
    </source>
</evidence>
<dbReference type="Gene3D" id="3.40.50.150">
    <property type="entry name" value="Vaccinia Virus protein VP39"/>
    <property type="match status" value="1"/>
</dbReference>
<dbReference type="InterPro" id="IPR013216">
    <property type="entry name" value="Methyltransf_11"/>
</dbReference>
<reference evidence="2" key="1">
    <citation type="submission" date="2024-06" db="EMBL/GenBank/DDBJ databases">
        <title>Micromonospora sp. strain HUAS YX12 genome sequences.</title>
        <authorList>
            <person name="Mo P."/>
        </authorList>
    </citation>
    <scope>NUCLEOTIDE SEQUENCE</scope>
    <source>
        <strain evidence="2">HUAS YX12</strain>
    </source>
</reference>
<dbReference type="PANTHER" id="PTHR42912">
    <property type="entry name" value="METHYLTRANSFERASE"/>
    <property type="match status" value="1"/>
</dbReference>
<dbReference type="InterPro" id="IPR050508">
    <property type="entry name" value="Methyltransf_Superfamily"/>
</dbReference>
<keyword evidence="2" id="KW-0808">Transferase</keyword>
<dbReference type="AlphaFoldDB" id="A0AAU7QZQ6"/>
<sequence>MDSNPATTWGIGNYSSMARRLMPVAEAAVAAAAIRPSDRVVDIATGTGNAAVLAASRGARTTGVDFEPVMLSLAERRATESALAIDWLLGEATSLPLPDGCADVVLSVFGVMYAADHAAAARELARICAPGARLVLAAWMPGTLLPAMGRVVGDYLPTPPAGSGPPSRWGDPEAIDAILASAGLHVTSAVSHRLHLDFTDAEAATALLVDSAGHVVAERDRLHAEHRWNDLVADLRAFVDRHGAVDTDRFVLTSDYLLVTASTDTVSPTSTEADATLQPGR</sequence>
<name>A0AAU7QZQ6_9ACTN</name>
<evidence type="ECO:0000313" key="2">
    <source>
        <dbReference type="EMBL" id="XBT81748.1"/>
    </source>
</evidence>
<dbReference type="GO" id="GO:0008757">
    <property type="term" value="F:S-adenosylmethionine-dependent methyltransferase activity"/>
    <property type="evidence" value="ECO:0007669"/>
    <property type="project" value="InterPro"/>
</dbReference>
<feature type="domain" description="Methyltransferase type 11" evidence="1">
    <location>
        <begin position="41"/>
        <end position="136"/>
    </location>
</feature>
<dbReference type="RefSeq" id="WP_349878170.1">
    <property type="nucleotide sequence ID" value="NZ_CP157974.1"/>
</dbReference>
<dbReference type="CDD" id="cd02440">
    <property type="entry name" value="AdoMet_MTases"/>
    <property type="match status" value="1"/>
</dbReference>
<dbReference type="SUPFAM" id="SSF53335">
    <property type="entry name" value="S-adenosyl-L-methionine-dependent methyltransferases"/>
    <property type="match status" value="1"/>
</dbReference>
<dbReference type="InterPro" id="IPR029063">
    <property type="entry name" value="SAM-dependent_MTases_sf"/>
</dbReference>
<dbReference type="GO" id="GO:0032259">
    <property type="term" value="P:methylation"/>
    <property type="evidence" value="ECO:0007669"/>
    <property type="project" value="UniProtKB-KW"/>
</dbReference>
<gene>
    <name evidence="2" type="ORF">ABIH81_29665</name>
</gene>
<proteinExistence type="predicted"/>
<keyword evidence="2" id="KW-0489">Methyltransferase</keyword>
<protein>
    <submittedName>
        <fullName evidence="2">Class I SAM-dependent methyltransferase</fullName>
        <ecNumber evidence="2">2.1.-.-</ecNumber>
    </submittedName>
</protein>
<dbReference type="Pfam" id="PF08241">
    <property type="entry name" value="Methyltransf_11"/>
    <property type="match status" value="1"/>
</dbReference>
<dbReference type="EC" id="2.1.-.-" evidence="2"/>